<feature type="chain" id="PRO_5047439505" evidence="2">
    <location>
        <begin position="27"/>
        <end position="140"/>
    </location>
</feature>
<accession>A0ABQ5D627</accession>
<sequence length="140" mass="15672">MGRNPSQKKPILIIWFIMTPIRALEANRTIQLPRSFSTNMLDDAGGREQASGGGSSASATQVSMADIERYMIQRQIQQLQASESRKNVPRSCSAGMGRIDEDRASSFRDDTFIFTSTDVLRDSRSRLSRNLSHAGDSRRF</sequence>
<protein>
    <submittedName>
        <fullName evidence="3">Uncharacterized protein</fullName>
    </submittedName>
</protein>
<keyword evidence="4" id="KW-1185">Reference proteome</keyword>
<evidence type="ECO:0000256" key="1">
    <source>
        <dbReference type="SAM" id="MobiDB-lite"/>
    </source>
</evidence>
<feature type="signal peptide" evidence="2">
    <location>
        <begin position="1"/>
        <end position="26"/>
    </location>
</feature>
<keyword evidence="2" id="KW-0732">Signal</keyword>
<reference evidence="3" key="2">
    <citation type="submission" date="2022-01" db="EMBL/GenBank/DDBJ databases">
        <authorList>
            <person name="Yamashiro T."/>
            <person name="Shiraishi A."/>
            <person name="Satake H."/>
            <person name="Nakayama K."/>
        </authorList>
    </citation>
    <scope>NUCLEOTIDE SEQUENCE</scope>
</reference>
<dbReference type="Proteomes" id="UP001151760">
    <property type="component" value="Unassembled WGS sequence"/>
</dbReference>
<name>A0ABQ5D627_9ASTR</name>
<dbReference type="EMBL" id="BQNB010014904">
    <property type="protein sequence ID" value="GJT33733.1"/>
    <property type="molecule type" value="Genomic_DNA"/>
</dbReference>
<evidence type="ECO:0000313" key="4">
    <source>
        <dbReference type="Proteomes" id="UP001151760"/>
    </source>
</evidence>
<comment type="caution">
    <text evidence="3">The sequence shown here is derived from an EMBL/GenBank/DDBJ whole genome shotgun (WGS) entry which is preliminary data.</text>
</comment>
<reference evidence="3" key="1">
    <citation type="journal article" date="2022" name="Int. J. Mol. Sci.">
        <title>Draft Genome of Tanacetum Coccineum: Genomic Comparison of Closely Related Tanacetum-Family Plants.</title>
        <authorList>
            <person name="Yamashiro T."/>
            <person name="Shiraishi A."/>
            <person name="Nakayama K."/>
            <person name="Satake H."/>
        </authorList>
    </citation>
    <scope>NUCLEOTIDE SEQUENCE</scope>
</reference>
<organism evidence="3 4">
    <name type="scientific">Tanacetum coccineum</name>
    <dbReference type="NCBI Taxonomy" id="301880"/>
    <lineage>
        <taxon>Eukaryota</taxon>
        <taxon>Viridiplantae</taxon>
        <taxon>Streptophyta</taxon>
        <taxon>Embryophyta</taxon>
        <taxon>Tracheophyta</taxon>
        <taxon>Spermatophyta</taxon>
        <taxon>Magnoliopsida</taxon>
        <taxon>eudicotyledons</taxon>
        <taxon>Gunneridae</taxon>
        <taxon>Pentapetalae</taxon>
        <taxon>asterids</taxon>
        <taxon>campanulids</taxon>
        <taxon>Asterales</taxon>
        <taxon>Asteraceae</taxon>
        <taxon>Asteroideae</taxon>
        <taxon>Anthemideae</taxon>
        <taxon>Anthemidinae</taxon>
        <taxon>Tanacetum</taxon>
    </lineage>
</organism>
<proteinExistence type="predicted"/>
<evidence type="ECO:0000256" key="2">
    <source>
        <dbReference type="SAM" id="SignalP"/>
    </source>
</evidence>
<feature type="region of interest" description="Disordered" evidence="1">
    <location>
        <begin position="41"/>
        <end position="61"/>
    </location>
</feature>
<gene>
    <name evidence="3" type="ORF">Tco_0924152</name>
</gene>
<evidence type="ECO:0000313" key="3">
    <source>
        <dbReference type="EMBL" id="GJT33733.1"/>
    </source>
</evidence>